<feature type="repeat" description="WD" evidence="1">
    <location>
        <begin position="1339"/>
        <end position="1373"/>
    </location>
</feature>
<reference evidence="3 4" key="1">
    <citation type="journal article" date="2018" name="Evol. Lett.">
        <title>Horizontal gene cluster transfer increased hallucinogenic mushroom diversity.</title>
        <authorList>
            <person name="Reynolds H.T."/>
            <person name="Vijayakumar V."/>
            <person name="Gluck-Thaler E."/>
            <person name="Korotkin H.B."/>
            <person name="Matheny P.B."/>
            <person name="Slot J.C."/>
        </authorList>
    </citation>
    <scope>NUCLEOTIDE SEQUENCE [LARGE SCALE GENOMIC DNA]</scope>
    <source>
        <strain evidence="3 4">2631</strain>
    </source>
</reference>
<keyword evidence="1" id="KW-0853">WD repeat</keyword>
<evidence type="ECO:0000313" key="3">
    <source>
        <dbReference type="EMBL" id="PPQ70616.1"/>
    </source>
</evidence>
<dbReference type="OrthoDB" id="338622at2759"/>
<dbReference type="InParanoid" id="A0A409VWH5"/>
<feature type="compositionally biased region" description="Basic and acidic residues" evidence="2">
    <location>
        <begin position="155"/>
        <end position="181"/>
    </location>
</feature>
<dbReference type="SUPFAM" id="SSF69322">
    <property type="entry name" value="Tricorn protease domain 2"/>
    <property type="match status" value="1"/>
</dbReference>
<dbReference type="PANTHER" id="PTHR44099">
    <property type="entry name" value="RABCONNECTIN-3B, ISOFORM A"/>
    <property type="match status" value="1"/>
</dbReference>
<dbReference type="GO" id="GO:0005737">
    <property type="term" value="C:cytoplasm"/>
    <property type="evidence" value="ECO:0007669"/>
    <property type="project" value="TreeGrafter"/>
</dbReference>
<keyword evidence="4" id="KW-1185">Reference proteome</keyword>
<feature type="compositionally biased region" description="Low complexity" evidence="2">
    <location>
        <begin position="221"/>
        <end position="233"/>
    </location>
</feature>
<dbReference type="InterPro" id="IPR015943">
    <property type="entry name" value="WD40/YVTN_repeat-like_dom_sf"/>
</dbReference>
<dbReference type="SUPFAM" id="SSF50969">
    <property type="entry name" value="YVTN repeat-like/Quinoprotein amine dehydrogenase"/>
    <property type="match status" value="1"/>
</dbReference>
<evidence type="ECO:0000313" key="4">
    <source>
        <dbReference type="Proteomes" id="UP000283269"/>
    </source>
</evidence>
<gene>
    <name evidence="3" type="ORF">CVT25_011982</name>
</gene>
<organism evidence="3 4">
    <name type="scientific">Psilocybe cyanescens</name>
    <dbReference type="NCBI Taxonomy" id="93625"/>
    <lineage>
        <taxon>Eukaryota</taxon>
        <taxon>Fungi</taxon>
        <taxon>Dikarya</taxon>
        <taxon>Basidiomycota</taxon>
        <taxon>Agaricomycotina</taxon>
        <taxon>Agaricomycetes</taxon>
        <taxon>Agaricomycetidae</taxon>
        <taxon>Agaricales</taxon>
        <taxon>Agaricineae</taxon>
        <taxon>Strophariaceae</taxon>
        <taxon>Psilocybe</taxon>
    </lineage>
</organism>
<dbReference type="PROSITE" id="PS50294">
    <property type="entry name" value="WD_REPEATS_REGION"/>
    <property type="match status" value="1"/>
</dbReference>
<proteinExistence type="predicted"/>
<feature type="region of interest" description="Disordered" evidence="2">
    <location>
        <begin position="145"/>
        <end position="233"/>
    </location>
</feature>
<dbReference type="InterPro" id="IPR016024">
    <property type="entry name" value="ARM-type_fold"/>
</dbReference>
<comment type="caution">
    <text evidence="3">The sequence shown here is derived from an EMBL/GenBank/DDBJ whole genome shotgun (WGS) entry which is preliminary data.</text>
</comment>
<protein>
    <submittedName>
        <fullName evidence="3">Uncharacterized protein</fullName>
    </submittedName>
</protein>
<dbReference type="PANTHER" id="PTHR44099:SF4">
    <property type="entry name" value="RABCONNECTIN-3B, ISOFORM A"/>
    <property type="match status" value="1"/>
</dbReference>
<evidence type="ECO:0000256" key="2">
    <source>
        <dbReference type="SAM" id="MobiDB-lite"/>
    </source>
</evidence>
<dbReference type="EMBL" id="NHYD01003896">
    <property type="protein sequence ID" value="PPQ70616.1"/>
    <property type="molecule type" value="Genomic_DNA"/>
</dbReference>
<evidence type="ECO:0000256" key="1">
    <source>
        <dbReference type="PROSITE-ProRule" id="PRU00221"/>
    </source>
</evidence>
<accession>A0A409VWH5</accession>
<dbReference type="InterPro" id="IPR049916">
    <property type="entry name" value="WDR72-like"/>
</dbReference>
<feature type="compositionally biased region" description="Polar residues" evidence="2">
    <location>
        <begin position="83"/>
        <end position="122"/>
    </location>
</feature>
<dbReference type="PROSITE" id="PS50082">
    <property type="entry name" value="WD_REPEATS_2"/>
    <property type="match status" value="1"/>
</dbReference>
<dbReference type="Proteomes" id="UP000283269">
    <property type="component" value="Unassembled WGS sequence"/>
</dbReference>
<dbReference type="Pfam" id="PF00400">
    <property type="entry name" value="WD40"/>
    <property type="match status" value="1"/>
</dbReference>
<dbReference type="InterPro" id="IPR011044">
    <property type="entry name" value="Quino_amine_DH_bsu"/>
</dbReference>
<feature type="region of interest" description="Disordered" evidence="2">
    <location>
        <begin position="75"/>
        <end position="122"/>
    </location>
</feature>
<dbReference type="SUPFAM" id="SSF48371">
    <property type="entry name" value="ARM repeat"/>
    <property type="match status" value="1"/>
</dbReference>
<sequence>MEKPASHEFNIPLTFPSISILGDGLNGSHNPQNVLEASFINSVPTVLESLKTTSTSNDDRNRVVIGCKDGTVYVLHRLPPSSPTSGDPSQSKEASRSKSTTRIAKSPHSNSSPTLASFPLSPTFNVTAKPRVVSGVTTEPVEAPKNYVDFDDEPDKLKDILKGKNPRERHSISESSSDKNPKSSTPSIIEPVPVSKRKGAAPRSLLSATNSRAPTPPPFTSPNSPMESMSISTSSSNHSLHAYSLLYHVVPLQSGYGHAIRSIRFLEDGRFFAALQENGILYIFSSEDGFCMTSFNIGEESQQYSQTGIKERPRPRDIWIWSTLTVAHVEESVILLATAANDNDISAPSPDSEGSPGTARCVLLEFIVTPSDVHLRKLGKWDIDGPASGDGIYEELDGMCYHTLKSIFLCSCIEGTFTLFSISHDGHFMARGFTLRDLSLDPQSVAAVQLENEGNHYGQHLSTLPIPNPFRSIMSRSTEQLITNDSEIRAPLGNVFKLGEQYDVGFLIADTVLSGLKTRRSVDGKLSGLAWSHRELSMFEYFQRSMTLLFCAPISGIEEAVWLTHETFALTFGDRVELYRVKLVNADNESVDDVRSAGSLVQLQPELIRILLVGEHNTINFDHDTIIVTKFANGLQEKQIVSHTISGNRNLRSPQDVPQILWHKAESVPMPPNPVLTSTLPLELELIIQGYSDGILRQFSLAQMAGKSDNPQASSSSSFKTSSPSLGGSLVGLHIVQNPRTRERYVVGGADDGSIAFWSLSKFELVARWTIFITPLAKVIQFEADTTGPLRGCALCIARDGTIAVIVIDGLHFHYLIPGSVAPLKRVCLGGNNLLVIYGDRRARLWDSQTKELWRSFGEDKVDELMGQGGWIEMSLDKDASVPKTLWTPVADAIDKQDSGKSIQLMLFFNNSITILAAASLVLNLEKVIVDSISVTKTISTSRDEVREILLVLDRLRLILSVLLTPGLNSDVDSICYGKLGAHPSSALVGLSSPGSTTLFQPVQPQDLWRISNVVTASRALAIIAVLRAMSLFEELTEGATTVISFYSTSLAACVGPGFKAPSLEFLGKLWFEASNELRQPIRTLFNATIANMPDEESIAMTEKWQHYVPSLQPDAEKETANAALALFICGSIASEKYTLLSPSALTDISKSISLYLTDEKSIYRILAVDLCSRGFNVWQHYIDAMDILRSLFDLATSVRKDSISVQNIGTQARLAVLSIASNNMPLFMGTLCLDILSPPTVEHQRSVLQILAFLIRKRPYILQSNLPRLIEAVVKSLDPNSTSNRELVLDTATEIIGYVVKTFPSVDFHMATQRLAVGTNEGAVVMYDCKNAIRLYVLEGHKKPITACSFSPDGRRLITISLKDSSVLVWKVGSSFASFFNPGAPPRQGHGGSQPFKTLNFNIGSEAEMTTAETLELVRVEWIADRSVKVKIRQSIMTFST</sequence>
<dbReference type="STRING" id="93625.A0A409VWH5"/>
<dbReference type="SMART" id="SM00320">
    <property type="entry name" value="WD40"/>
    <property type="match status" value="5"/>
</dbReference>
<name>A0A409VWH5_PSICY</name>
<dbReference type="InterPro" id="IPR001680">
    <property type="entry name" value="WD40_rpt"/>
</dbReference>
<dbReference type="Gene3D" id="2.130.10.10">
    <property type="entry name" value="YVTN repeat-like/Quinoprotein amine dehydrogenase"/>
    <property type="match status" value="3"/>
</dbReference>